<keyword evidence="1" id="KW-0560">Oxidoreductase</keyword>
<dbReference type="OrthoDB" id="7054907at2"/>
<evidence type="ECO:0000259" key="2">
    <source>
        <dbReference type="Pfam" id="PF00296"/>
    </source>
</evidence>
<name>A0A326U6P6_THEHA</name>
<dbReference type="CDD" id="cd01097">
    <property type="entry name" value="Tetrahydromethanopterin_reductase"/>
    <property type="match status" value="1"/>
</dbReference>
<dbReference type="InterPro" id="IPR050564">
    <property type="entry name" value="F420-G6PD/mer"/>
</dbReference>
<dbReference type="RefSeq" id="WP_111323743.1">
    <property type="nucleotide sequence ID" value="NZ_BIFX01000003.1"/>
</dbReference>
<gene>
    <name evidence="3" type="ORF">EI42_03375</name>
</gene>
<dbReference type="AlphaFoldDB" id="A0A326U6P6"/>
<dbReference type="EMBL" id="QKUF01000011">
    <property type="protein sequence ID" value="PZW27997.1"/>
    <property type="molecule type" value="Genomic_DNA"/>
</dbReference>
<dbReference type="Gene3D" id="3.20.20.30">
    <property type="entry name" value="Luciferase-like domain"/>
    <property type="match status" value="1"/>
</dbReference>
<keyword evidence="4" id="KW-1185">Reference proteome</keyword>
<accession>A0A326U6P6</accession>
<feature type="domain" description="Luciferase-like" evidence="2">
    <location>
        <begin position="34"/>
        <end position="301"/>
    </location>
</feature>
<dbReference type="PANTHER" id="PTHR43244">
    <property type="match status" value="1"/>
</dbReference>
<dbReference type="GO" id="GO:0016705">
    <property type="term" value="F:oxidoreductase activity, acting on paired donors, with incorporation or reduction of molecular oxygen"/>
    <property type="evidence" value="ECO:0007669"/>
    <property type="project" value="InterPro"/>
</dbReference>
<organism evidence="3 4">
    <name type="scientific">Thermosporothrix hazakensis</name>
    <dbReference type="NCBI Taxonomy" id="644383"/>
    <lineage>
        <taxon>Bacteria</taxon>
        <taxon>Bacillati</taxon>
        <taxon>Chloroflexota</taxon>
        <taxon>Ktedonobacteria</taxon>
        <taxon>Ktedonobacterales</taxon>
        <taxon>Thermosporotrichaceae</taxon>
        <taxon>Thermosporothrix</taxon>
    </lineage>
</organism>
<comment type="caution">
    <text evidence="3">The sequence shown here is derived from an EMBL/GenBank/DDBJ whole genome shotgun (WGS) entry which is preliminary data.</text>
</comment>
<dbReference type="PANTHER" id="PTHR43244:SF1">
    <property type="entry name" value="5,10-METHYLENETETRAHYDROMETHANOPTERIN REDUCTASE"/>
    <property type="match status" value="1"/>
</dbReference>
<protein>
    <submittedName>
        <fullName evidence="3">F420-dependent oxidoreductase-like protein</fullName>
    </submittedName>
</protein>
<evidence type="ECO:0000313" key="4">
    <source>
        <dbReference type="Proteomes" id="UP000248806"/>
    </source>
</evidence>
<dbReference type="SUPFAM" id="SSF51679">
    <property type="entry name" value="Bacterial luciferase-like"/>
    <property type="match status" value="1"/>
</dbReference>
<evidence type="ECO:0000256" key="1">
    <source>
        <dbReference type="ARBA" id="ARBA00023002"/>
    </source>
</evidence>
<dbReference type="Pfam" id="PF00296">
    <property type="entry name" value="Bac_luciferase"/>
    <property type="match status" value="1"/>
</dbReference>
<proteinExistence type="predicted"/>
<dbReference type="InterPro" id="IPR011251">
    <property type="entry name" value="Luciferase-like_dom"/>
</dbReference>
<sequence length="327" mass="35854">MAEHTLPYTASESVKQPKRLRLGLNIQNEGTVKTIERIKEAEAAGVEQVWMTQSPTPGDTLMTLALAGAQTQRIRLGTSIIPIFPRNPLAMVLETVTINDVVPGRFRLGIGPSHRPIMEKVYGVHFSRPLEHLHEYTTIVRTALNEGSVNYDGNNYHVHAQLPSASPTPVLISALGEQSFRLAGQVADGAISWLCPVPYLLKTSLPALQQGAQEARRPTPPLVAHVIVAMSDDRTAIQDVAQKRLQGYTTLPFYRNMFEAAGFPLGKDNAGFPALIDELVISGTGQQVAERLDALLTQGVDELLIMQVPVKDEEKELQQLMRIIGSM</sequence>
<dbReference type="InterPro" id="IPR036661">
    <property type="entry name" value="Luciferase-like_sf"/>
</dbReference>
<evidence type="ECO:0000313" key="3">
    <source>
        <dbReference type="EMBL" id="PZW27997.1"/>
    </source>
</evidence>
<reference evidence="3 4" key="1">
    <citation type="submission" date="2018-06" db="EMBL/GenBank/DDBJ databases">
        <title>Genomic Encyclopedia of Archaeal and Bacterial Type Strains, Phase II (KMG-II): from individual species to whole genera.</title>
        <authorList>
            <person name="Goeker M."/>
        </authorList>
    </citation>
    <scope>NUCLEOTIDE SEQUENCE [LARGE SCALE GENOMIC DNA]</scope>
    <source>
        <strain evidence="3 4">ATCC BAA-1881</strain>
    </source>
</reference>
<dbReference type="Proteomes" id="UP000248806">
    <property type="component" value="Unassembled WGS sequence"/>
</dbReference>